<evidence type="ECO:0000256" key="1">
    <source>
        <dbReference type="ARBA" id="ARBA00022603"/>
    </source>
</evidence>
<dbReference type="GO" id="GO:0032259">
    <property type="term" value="P:methylation"/>
    <property type="evidence" value="ECO:0007669"/>
    <property type="project" value="UniProtKB-KW"/>
</dbReference>
<gene>
    <name evidence="5" type="ORF">LCGC14_2817590</name>
</gene>
<dbReference type="SUPFAM" id="SSF53335">
    <property type="entry name" value="S-adenosyl-L-methionine-dependent methyltransferases"/>
    <property type="match status" value="1"/>
</dbReference>
<evidence type="ECO:0000313" key="5">
    <source>
        <dbReference type="EMBL" id="KKK81026.1"/>
    </source>
</evidence>
<keyword evidence="3" id="KW-0949">S-adenosyl-L-methionine</keyword>
<comment type="caution">
    <text evidence="5">The sequence shown here is derived from an EMBL/GenBank/DDBJ whole genome shotgun (WGS) entry which is preliminary data.</text>
</comment>
<dbReference type="GO" id="GO:0008170">
    <property type="term" value="F:N-methyltransferase activity"/>
    <property type="evidence" value="ECO:0007669"/>
    <property type="project" value="InterPro"/>
</dbReference>
<accession>A0A0F9B998</accession>
<dbReference type="GO" id="GO:0003677">
    <property type="term" value="F:DNA binding"/>
    <property type="evidence" value="ECO:0007669"/>
    <property type="project" value="InterPro"/>
</dbReference>
<reference evidence="5" key="1">
    <citation type="journal article" date="2015" name="Nature">
        <title>Complex archaea that bridge the gap between prokaryotes and eukaryotes.</title>
        <authorList>
            <person name="Spang A."/>
            <person name="Saw J.H."/>
            <person name="Jorgensen S.L."/>
            <person name="Zaremba-Niedzwiedzka K."/>
            <person name="Martijn J."/>
            <person name="Lind A.E."/>
            <person name="van Eijk R."/>
            <person name="Schleper C."/>
            <person name="Guy L."/>
            <person name="Ettema T.J."/>
        </authorList>
    </citation>
    <scope>NUCLEOTIDE SEQUENCE</scope>
</reference>
<dbReference type="Gene3D" id="3.40.50.150">
    <property type="entry name" value="Vaccinia Virus protein VP39"/>
    <property type="match status" value="1"/>
</dbReference>
<feature type="non-terminal residue" evidence="5">
    <location>
        <position position="1"/>
    </location>
</feature>
<evidence type="ECO:0000256" key="3">
    <source>
        <dbReference type="ARBA" id="ARBA00022691"/>
    </source>
</evidence>
<dbReference type="InterPro" id="IPR002941">
    <property type="entry name" value="DNA_methylase_N4/N6"/>
</dbReference>
<dbReference type="AlphaFoldDB" id="A0A0F9B998"/>
<keyword evidence="2" id="KW-0808">Transferase</keyword>
<dbReference type="EMBL" id="LAZR01053311">
    <property type="protein sequence ID" value="KKK81026.1"/>
    <property type="molecule type" value="Genomic_DNA"/>
</dbReference>
<dbReference type="PRINTS" id="PR00506">
    <property type="entry name" value="D21N6MTFRASE"/>
</dbReference>
<protein>
    <recommendedName>
        <fullName evidence="4">DNA methylase N-4/N-6 domain-containing protein</fullName>
    </recommendedName>
</protein>
<feature type="domain" description="DNA methylase N-4/N-6" evidence="4">
    <location>
        <begin position="13"/>
        <end position="210"/>
    </location>
</feature>
<sequence>FENIKDIPSGHFNLVEIDPPYAIDLKRQKKKVYKNYTYGEGGYNEISIEAYPDFMKDTFKECYRVMAPNSWLICWFGPEPWFEPMYQWIIEAGFITRRLVGEWVKPSGQTNQPSLYLANASEYFFYARKGSPTLARPGMTNIFPYSPVHSTSKIHPTERPLDLMQDILTTFAIEGSQVLVPYAGSGNTLIASAMSKMIPMGFDLTMQFKESYILRVQDVFK</sequence>
<keyword evidence="1" id="KW-0489">Methyltransferase</keyword>
<dbReference type="InterPro" id="IPR029063">
    <property type="entry name" value="SAM-dependent_MTases_sf"/>
</dbReference>
<dbReference type="InterPro" id="IPR002295">
    <property type="entry name" value="N4/N6-MTase_EcoPI_Mod-like"/>
</dbReference>
<evidence type="ECO:0000259" key="4">
    <source>
        <dbReference type="Pfam" id="PF01555"/>
    </source>
</evidence>
<name>A0A0F9B998_9ZZZZ</name>
<proteinExistence type="predicted"/>
<organism evidence="5">
    <name type="scientific">marine sediment metagenome</name>
    <dbReference type="NCBI Taxonomy" id="412755"/>
    <lineage>
        <taxon>unclassified sequences</taxon>
        <taxon>metagenomes</taxon>
        <taxon>ecological metagenomes</taxon>
    </lineage>
</organism>
<evidence type="ECO:0000256" key="2">
    <source>
        <dbReference type="ARBA" id="ARBA00022679"/>
    </source>
</evidence>
<dbReference type="Pfam" id="PF01555">
    <property type="entry name" value="N6_N4_Mtase"/>
    <property type="match status" value="1"/>
</dbReference>